<keyword evidence="1" id="KW-1133">Transmembrane helix</keyword>
<comment type="caution">
    <text evidence="2">The sequence shown here is derived from an EMBL/GenBank/DDBJ whole genome shotgun (WGS) entry which is preliminary data.</text>
</comment>
<name>A0ABT5AMW8_9CYAN</name>
<dbReference type="EMBL" id="JAQMUH010000010">
    <property type="protein sequence ID" value="MDB9538232.1"/>
    <property type="molecule type" value="Genomic_DNA"/>
</dbReference>
<protein>
    <recommendedName>
        <fullName evidence="4">Transketolase</fullName>
    </recommendedName>
</protein>
<keyword evidence="3" id="KW-1185">Reference proteome</keyword>
<keyword evidence="1" id="KW-0812">Transmembrane</keyword>
<dbReference type="RefSeq" id="WP_271730695.1">
    <property type="nucleotide sequence ID" value="NZ_JANQDP010000002.1"/>
</dbReference>
<reference evidence="2 3" key="1">
    <citation type="submission" date="2023-01" db="EMBL/GenBank/DDBJ databases">
        <title>Genomes from the Australian National Cyanobacteria Reference Collection.</title>
        <authorList>
            <person name="Willis A."/>
            <person name="Lee E.M.F."/>
        </authorList>
    </citation>
    <scope>NUCLEOTIDE SEQUENCE [LARGE SCALE GENOMIC DNA]</scope>
    <source>
        <strain evidence="2 3">CS-1033</strain>
    </source>
</reference>
<proteinExistence type="predicted"/>
<evidence type="ECO:0008006" key="4">
    <source>
        <dbReference type="Google" id="ProtNLM"/>
    </source>
</evidence>
<accession>A0ABT5AMW8</accession>
<sequence length="206" mass="22935">MYPQANPSYWYGNKPRIIYYLLFLTCLVISIITGHPLFAHQVQIAEDVGATLHMEPNDQPRAGELTQAWFALTRKGGQVLPLTECDCELLIYAQPYVPGEPALIAPDLEPVTAERYQGIPGAEIMFPKPGRYQLQLIGKPTTEGSFKPFKFEFDVTVARGTAINAVKQTNNTPTQDVNVRSRLSITVLGLVIVMTLAIGFMILRVR</sequence>
<feature type="transmembrane region" description="Helical" evidence="1">
    <location>
        <begin position="183"/>
        <end position="203"/>
    </location>
</feature>
<feature type="transmembrane region" description="Helical" evidence="1">
    <location>
        <begin position="17"/>
        <end position="38"/>
    </location>
</feature>
<evidence type="ECO:0000256" key="1">
    <source>
        <dbReference type="SAM" id="Phobius"/>
    </source>
</evidence>
<dbReference type="Proteomes" id="UP001212499">
    <property type="component" value="Unassembled WGS sequence"/>
</dbReference>
<evidence type="ECO:0000313" key="3">
    <source>
        <dbReference type="Proteomes" id="UP001212499"/>
    </source>
</evidence>
<gene>
    <name evidence="2" type="ORF">PN457_00865</name>
</gene>
<evidence type="ECO:0000313" key="2">
    <source>
        <dbReference type="EMBL" id="MDB9538232.1"/>
    </source>
</evidence>
<organism evidence="2 3">
    <name type="scientific">Anabaenopsis arnoldii</name>
    <dbReference type="NCBI Taxonomy" id="2152938"/>
    <lineage>
        <taxon>Bacteria</taxon>
        <taxon>Bacillati</taxon>
        <taxon>Cyanobacteriota</taxon>
        <taxon>Cyanophyceae</taxon>
        <taxon>Nostocales</taxon>
        <taxon>Nodulariaceae</taxon>
        <taxon>Anabaenopsis</taxon>
    </lineage>
</organism>
<keyword evidence="1" id="KW-0472">Membrane</keyword>